<dbReference type="AlphaFoldDB" id="A0A3B0Z7H5"/>
<protein>
    <recommendedName>
        <fullName evidence="1">CheW-like domain-containing protein</fullName>
    </recommendedName>
</protein>
<dbReference type="Pfam" id="PF01584">
    <property type="entry name" value="CheW"/>
    <property type="match status" value="1"/>
</dbReference>
<dbReference type="SUPFAM" id="SSF50341">
    <property type="entry name" value="CheW-like"/>
    <property type="match status" value="1"/>
</dbReference>
<dbReference type="GO" id="GO:0005829">
    <property type="term" value="C:cytosol"/>
    <property type="evidence" value="ECO:0007669"/>
    <property type="project" value="TreeGrafter"/>
</dbReference>
<name>A0A3B0Z7H5_9ZZZZ</name>
<dbReference type="InterPro" id="IPR039315">
    <property type="entry name" value="CheW"/>
</dbReference>
<dbReference type="PANTHER" id="PTHR22617">
    <property type="entry name" value="CHEMOTAXIS SENSOR HISTIDINE KINASE-RELATED"/>
    <property type="match status" value="1"/>
</dbReference>
<dbReference type="InterPro" id="IPR036061">
    <property type="entry name" value="CheW-like_dom_sf"/>
</dbReference>
<dbReference type="GO" id="GO:0006935">
    <property type="term" value="P:chemotaxis"/>
    <property type="evidence" value="ECO:0007669"/>
    <property type="project" value="InterPro"/>
</dbReference>
<gene>
    <name evidence="2" type="ORF">MNBD_GAMMA17-1137</name>
</gene>
<dbReference type="Gene3D" id="2.30.30.40">
    <property type="entry name" value="SH3 Domains"/>
    <property type="match status" value="1"/>
</dbReference>
<sequence length="155" mass="17572">MLFVIFHVGDDRYVVDAKKVIEVVPLVKLSNFPNTANYVAGLCNYRATPVPVIDICCLLDGVMSRAVMSTRILLVKYTDYSDHEHHLGLIVEHATETISLEIECFHRSVQQSSENNYVSNMMTDERGIIQWVDVDRLLSQHDCDVLYGSPTEPEV</sequence>
<evidence type="ECO:0000259" key="1">
    <source>
        <dbReference type="PROSITE" id="PS50851"/>
    </source>
</evidence>
<proteinExistence type="predicted"/>
<organism evidence="2">
    <name type="scientific">hydrothermal vent metagenome</name>
    <dbReference type="NCBI Taxonomy" id="652676"/>
    <lineage>
        <taxon>unclassified sequences</taxon>
        <taxon>metagenomes</taxon>
        <taxon>ecological metagenomes</taxon>
    </lineage>
</organism>
<dbReference type="EMBL" id="UOFQ01000130">
    <property type="protein sequence ID" value="VAW89338.1"/>
    <property type="molecule type" value="Genomic_DNA"/>
</dbReference>
<dbReference type="PANTHER" id="PTHR22617:SF43">
    <property type="entry name" value="PROTEIN PILI"/>
    <property type="match status" value="1"/>
</dbReference>
<dbReference type="InterPro" id="IPR002545">
    <property type="entry name" value="CheW-lke_dom"/>
</dbReference>
<feature type="domain" description="CheW-like" evidence="1">
    <location>
        <begin position="1"/>
        <end position="143"/>
    </location>
</feature>
<accession>A0A3B0Z7H5</accession>
<dbReference type="GO" id="GO:0007165">
    <property type="term" value="P:signal transduction"/>
    <property type="evidence" value="ECO:0007669"/>
    <property type="project" value="InterPro"/>
</dbReference>
<evidence type="ECO:0000313" key="2">
    <source>
        <dbReference type="EMBL" id="VAW89338.1"/>
    </source>
</evidence>
<dbReference type="PROSITE" id="PS50851">
    <property type="entry name" value="CHEW"/>
    <property type="match status" value="1"/>
</dbReference>
<dbReference type="SMART" id="SM00260">
    <property type="entry name" value="CheW"/>
    <property type="match status" value="1"/>
</dbReference>
<reference evidence="2" key="1">
    <citation type="submission" date="2018-06" db="EMBL/GenBank/DDBJ databases">
        <authorList>
            <person name="Zhirakovskaya E."/>
        </authorList>
    </citation>
    <scope>NUCLEOTIDE SEQUENCE</scope>
</reference>
<dbReference type="Gene3D" id="2.40.50.180">
    <property type="entry name" value="CheA-289, Domain 4"/>
    <property type="match status" value="1"/>
</dbReference>